<feature type="domain" description="Glycosyl transferase family 1" evidence="1">
    <location>
        <begin position="190"/>
        <end position="357"/>
    </location>
</feature>
<name>A0A533QDB2_9BACT</name>
<dbReference type="PANTHER" id="PTHR45947">
    <property type="entry name" value="SULFOQUINOVOSYL TRANSFERASE SQD2"/>
    <property type="match status" value="1"/>
</dbReference>
<dbReference type="InterPro" id="IPR050194">
    <property type="entry name" value="Glycosyltransferase_grp1"/>
</dbReference>
<dbReference type="InterPro" id="IPR028098">
    <property type="entry name" value="Glyco_trans_4-like_N"/>
</dbReference>
<gene>
    <name evidence="3" type="ORF">JETT_0943</name>
</gene>
<dbReference type="InterPro" id="IPR001296">
    <property type="entry name" value="Glyco_trans_1"/>
</dbReference>
<dbReference type="AlphaFoldDB" id="A0A533QDB2"/>
<protein>
    <submittedName>
        <fullName evidence="3">Glycosyl transferase, group 1 family protein</fullName>
    </submittedName>
</protein>
<dbReference type="GO" id="GO:0016757">
    <property type="term" value="F:glycosyltransferase activity"/>
    <property type="evidence" value="ECO:0007669"/>
    <property type="project" value="InterPro"/>
</dbReference>
<keyword evidence="3" id="KW-0808">Transferase</keyword>
<comment type="caution">
    <text evidence="3">The sequence shown here is derived from an EMBL/GenBank/DDBJ whole genome shotgun (WGS) entry which is preliminary data.</text>
</comment>
<dbReference type="Proteomes" id="UP000319783">
    <property type="component" value="Unassembled WGS sequence"/>
</dbReference>
<proteinExistence type="predicted"/>
<evidence type="ECO:0000259" key="2">
    <source>
        <dbReference type="Pfam" id="PF13439"/>
    </source>
</evidence>
<dbReference type="Pfam" id="PF00534">
    <property type="entry name" value="Glycos_transf_1"/>
    <property type="match status" value="1"/>
</dbReference>
<accession>A0A533QDB2</accession>
<dbReference type="PANTHER" id="PTHR45947:SF3">
    <property type="entry name" value="SULFOQUINOVOSYL TRANSFERASE SQD2"/>
    <property type="match status" value="1"/>
</dbReference>
<dbReference type="Pfam" id="PF13439">
    <property type="entry name" value="Glyco_transf_4"/>
    <property type="match status" value="1"/>
</dbReference>
<evidence type="ECO:0000313" key="3">
    <source>
        <dbReference type="EMBL" id="TLD42708.1"/>
    </source>
</evidence>
<organism evidence="3 4">
    <name type="scientific">Candidatus Jettenia ecosi</name>
    <dbReference type="NCBI Taxonomy" id="2494326"/>
    <lineage>
        <taxon>Bacteria</taxon>
        <taxon>Pseudomonadati</taxon>
        <taxon>Planctomycetota</taxon>
        <taxon>Candidatus Brocadiia</taxon>
        <taxon>Candidatus Brocadiales</taxon>
        <taxon>Candidatus Brocadiaceae</taxon>
        <taxon>Candidatus Jettenia</taxon>
    </lineage>
</organism>
<evidence type="ECO:0000259" key="1">
    <source>
        <dbReference type="Pfam" id="PF00534"/>
    </source>
</evidence>
<dbReference type="Gene3D" id="3.40.50.2000">
    <property type="entry name" value="Glycogen Phosphorylase B"/>
    <property type="match status" value="2"/>
</dbReference>
<reference evidence="3 4" key="1">
    <citation type="submission" date="2019-04" db="EMBL/GenBank/DDBJ databases">
        <title>Genome of a novel bacterium Candidatus Jettenia ecosi reconstructed from metagenome of an anammox bioreactor.</title>
        <authorList>
            <person name="Mardanov A.V."/>
            <person name="Beletsky A.V."/>
            <person name="Ravin N.V."/>
            <person name="Botchkova E.A."/>
            <person name="Litti Y.V."/>
            <person name="Nozhevnikova A.N."/>
        </authorList>
    </citation>
    <scope>NUCLEOTIDE SEQUENCE [LARGE SCALE GENOMIC DNA]</scope>
    <source>
        <strain evidence="3">J2</strain>
    </source>
</reference>
<feature type="domain" description="Glycosyltransferase subfamily 4-like N-terminal" evidence="2">
    <location>
        <begin position="14"/>
        <end position="178"/>
    </location>
</feature>
<sequence length="422" mass="47604">MNILMMTNTYKPFIGGVERSVEMFTNEYRKRGHRVVIVAPTFRNMPREEKDVIRVPAIQNFNETDFSVQLPVPGIFSEQLKAFQPDIVHSHHPYLIGDSALRVAAKYKVPLIFTFHTLYERYTHYVPGDSPALKRFVVALSAGYANLCDRVFAPSQSIADLLRQRGVETRIDIVPTGIYVKKFAKGDGMEFRKSSGIPQDAFVVGFVSRIAPEKNIMFLAQAVALFLKKEKDAYFLAIGKGPLENEIKDFFRRNKLEHRFHHPGALEHRELVNAYHAMDVFAFASQTETQGLVLTEAMAAGIPVVALDAPGVREVLNDRVNGRLLFSENEEEFASALQWVASLSAQEKEDLKNAAREIAQYFSIDRCAEHVLSIYKAVIDKGYTYRNTEDSTWASVIRMIKAETGLIMTKAISVGAMLKSEE</sequence>
<dbReference type="EMBL" id="SULG01000014">
    <property type="protein sequence ID" value="TLD42708.1"/>
    <property type="molecule type" value="Genomic_DNA"/>
</dbReference>
<evidence type="ECO:0000313" key="4">
    <source>
        <dbReference type="Proteomes" id="UP000319783"/>
    </source>
</evidence>
<dbReference type="SUPFAM" id="SSF53756">
    <property type="entry name" value="UDP-Glycosyltransferase/glycogen phosphorylase"/>
    <property type="match status" value="1"/>
</dbReference>